<dbReference type="Pfam" id="PF01420">
    <property type="entry name" value="Methylase_S"/>
    <property type="match status" value="1"/>
</dbReference>
<sequence>MKKTEAQKHGPVPRLRFPEFLDAGPWEVKRLGELITTITPPKKIQTTDYQSSGQIPIIDQSPADICGWTDDETALIEADFPVVIFGDHSCVVKLAESPFAQGADGIKILSPSEEIGALFLFRSLQANPVEQKGYNRHFSALKEKLVPYPRKESGEQEKIANFLTSLDDMIRGEGARLTALKDHKRGLMQRLFPRTDETVPRLRFPEFRNAGPWDVKRLGEIGTIVKGKGISKSDIAPDGALPCVRYGELYTVYGEIIREVASRTDADPADLVLSEEGDVIIPASGETKEDIATASCVTSAGVALGSDLNILRTPLQGCFLAYYIRGNLQSEISKVAQGDSVVHLYPTQLERLQLAVPPLLAEQQEIADCLSSLDELIRAQGEQIETLKNYKHGLMQQLLPREAG</sequence>
<keyword evidence="3" id="KW-0238">DNA-binding</keyword>
<keyword evidence="8" id="KW-1185">Reference proteome</keyword>
<dbReference type="GO" id="GO:0009307">
    <property type="term" value="P:DNA restriction-modification system"/>
    <property type="evidence" value="ECO:0007669"/>
    <property type="project" value="UniProtKB-KW"/>
</dbReference>
<dbReference type="GO" id="GO:0003677">
    <property type="term" value="F:DNA binding"/>
    <property type="evidence" value="ECO:0007669"/>
    <property type="project" value="UniProtKB-KW"/>
</dbReference>
<evidence type="ECO:0000256" key="1">
    <source>
        <dbReference type="ARBA" id="ARBA00010923"/>
    </source>
</evidence>
<dbReference type="PANTHER" id="PTHR30408:SF12">
    <property type="entry name" value="TYPE I RESTRICTION ENZYME MJAVIII SPECIFICITY SUBUNIT"/>
    <property type="match status" value="1"/>
</dbReference>
<evidence type="ECO:0000313" key="8">
    <source>
        <dbReference type="Proteomes" id="UP000292859"/>
    </source>
</evidence>
<dbReference type="OrthoDB" id="512700at2"/>
<dbReference type="GO" id="GO:0004519">
    <property type="term" value="F:endonuclease activity"/>
    <property type="evidence" value="ECO:0007669"/>
    <property type="project" value="UniProtKB-KW"/>
</dbReference>
<dbReference type="Proteomes" id="UP000292859">
    <property type="component" value="Unassembled WGS sequence"/>
</dbReference>
<proteinExistence type="inferred from homology"/>
<dbReference type="PANTHER" id="PTHR30408">
    <property type="entry name" value="TYPE-1 RESTRICTION ENZYME ECOKI SPECIFICITY PROTEIN"/>
    <property type="match status" value="1"/>
</dbReference>
<reference evidence="7" key="2">
    <citation type="submission" date="2017-06" db="EMBL/GenBank/DDBJ databases">
        <authorList>
            <person name="Varghese N."/>
            <person name="Submissions S."/>
        </authorList>
    </citation>
    <scope>NUCLEOTIDE SEQUENCE [LARGE SCALE GENOMIC DNA]</scope>
    <source>
        <strain evidence="7">DSM 26170</strain>
    </source>
</reference>
<dbReference type="EMBL" id="FZNM01000007">
    <property type="protein sequence ID" value="SNR52207.1"/>
    <property type="molecule type" value="Genomic_DNA"/>
</dbReference>
<gene>
    <name evidence="6" type="ORF">EYF88_12370</name>
    <name evidence="5" type="ORF">SAMN06265378_10720</name>
</gene>
<dbReference type="RefSeq" id="WP_089388268.1">
    <property type="nucleotide sequence ID" value="NZ_FZNM01000007.1"/>
</dbReference>
<dbReference type="EMBL" id="SIRL01000008">
    <property type="protein sequence ID" value="TBN49358.1"/>
    <property type="molecule type" value="Genomic_DNA"/>
</dbReference>
<dbReference type="InterPro" id="IPR000055">
    <property type="entry name" value="Restrct_endonuc_typeI_TRD"/>
</dbReference>
<dbReference type="Proteomes" id="UP000198409">
    <property type="component" value="Unassembled WGS sequence"/>
</dbReference>
<evidence type="ECO:0000259" key="4">
    <source>
        <dbReference type="Pfam" id="PF01420"/>
    </source>
</evidence>
<reference evidence="5" key="1">
    <citation type="submission" date="2017-06" db="EMBL/GenBank/DDBJ databases">
        <authorList>
            <person name="Kim H.J."/>
            <person name="Triplett B.A."/>
        </authorList>
    </citation>
    <scope>NUCLEOTIDE SEQUENCE [LARGE SCALE GENOMIC DNA]</scope>
    <source>
        <strain evidence="5">DSM 26170</strain>
    </source>
</reference>
<dbReference type="Gene3D" id="3.90.220.20">
    <property type="entry name" value="DNA methylase specificity domains"/>
    <property type="match status" value="2"/>
</dbReference>
<keyword evidence="6" id="KW-0540">Nuclease</keyword>
<reference evidence="6 8" key="3">
    <citation type="submission" date="2019-02" db="EMBL/GenBank/DDBJ databases">
        <authorList>
            <person name="Zhang G."/>
        </authorList>
    </citation>
    <scope>NUCLEOTIDE SEQUENCE [LARGE SCALE GENOMIC DNA]</scope>
    <source>
        <strain evidence="6 8">CMB17</strain>
    </source>
</reference>
<evidence type="ECO:0000256" key="2">
    <source>
        <dbReference type="ARBA" id="ARBA00022747"/>
    </source>
</evidence>
<organism evidence="5 7">
    <name type="scientific">Paracoccus sediminis</name>
    <dbReference type="NCBI Taxonomy" id="1214787"/>
    <lineage>
        <taxon>Bacteria</taxon>
        <taxon>Pseudomonadati</taxon>
        <taxon>Pseudomonadota</taxon>
        <taxon>Alphaproteobacteria</taxon>
        <taxon>Rhodobacterales</taxon>
        <taxon>Paracoccaceae</taxon>
        <taxon>Paracoccus</taxon>
    </lineage>
</organism>
<name>A0A238X045_9RHOB</name>
<accession>A0A238X045</accession>
<dbReference type="InterPro" id="IPR044946">
    <property type="entry name" value="Restrct_endonuc_typeI_TRD_sf"/>
</dbReference>
<evidence type="ECO:0000313" key="6">
    <source>
        <dbReference type="EMBL" id="TBN49358.1"/>
    </source>
</evidence>
<dbReference type="AlphaFoldDB" id="A0A238X045"/>
<evidence type="ECO:0000313" key="7">
    <source>
        <dbReference type="Proteomes" id="UP000198409"/>
    </source>
</evidence>
<evidence type="ECO:0000313" key="5">
    <source>
        <dbReference type="EMBL" id="SNR52207.1"/>
    </source>
</evidence>
<keyword evidence="2" id="KW-0680">Restriction system</keyword>
<comment type="similarity">
    <text evidence="1">Belongs to the type-I restriction system S methylase family.</text>
</comment>
<keyword evidence="6" id="KW-0255">Endonuclease</keyword>
<evidence type="ECO:0000256" key="3">
    <source>
        <dbReference type="ARBA" id="ARBA00023125"/>
    </source>
</evidence>
<dbReference type="InterPro" id="IPR052021">
    <property type="entry name" value="Type-I_RS_S_subunit"/>
</dbReference>
<dbReference type="Gene3D" id="1.10.287.1120">
    <property type="entry name" value="Bipartite methylase S protein"/>
    <property type="match status" value="1"/>
</dbReference>
<dbReference type="SUPFAM" id="SSF116734">
    <property type="entry name" value="DNA methylase specificity domain"/>
    <property type="match status" value="2"/>
</dbReference>
<feature type="domain" description="Type I restriction modification DNA specificity" evidence="4">
    <location>
        <begin position="212"/>
        <end position="386"/>
    </location>
</feature>
<keyword evidence="6" id="KW-0378">Hydrolase</keyword>
<protein>
    <submittedName>
        <fullName evidence="6">Restriction endonuclease subunit S</fullName>
    </submittedName>
    <submittedName>
        <fullName evidence="5">Type I restriction enzyme, S subunit</fullName>
    </submittedName>
</protein>